<dbReference type="SUPFAM" id="SSF55166">
    <property type="entry name" value="Hedgehog/DD-peptidase"/>
    <property type="match status" value="1"/>
</dbReference>
<protein>
    <submittedName>
        <fullName evidence="2">Peptidoglycan L-alanyl-D-glutamate endopeptidase CwlK</fullName>
    </submittedName>
</protein>
<accession>A0A285NSL9</accession>
<name>A0A285NSL9_9AQUI</name>
<dbReference type="OrthoDB" id="9799970at2"/>
<dbReference type="GO" id="GO:0006508">
    <property type="term" value="P:proteolysis"/>
    <property type="evidence" value="ECO:0007669"/>
    <property type="project" value="InterPro"/>
</dbReference>
<keyword evidence="3" id="KW-1185">Reference proteome</keyword>
<dbReference type="Gene3D" id="3.30.1380.10">
    <property type="match status" value="1"/>
</dbReference>
<evidence type="ECO:0000313" key="2">
    <source>
        <dbReference type="EMBL" id="SNZ11923.1"/>
    </source>
</evidence>
<dbReference type="EMBL" id="OBEI01000019">
    <property type="protein sequence ID" value="SNZ11923.1"/>
    <property type="molecule type" value="Genomic_DNA"/>
</dbReference>
<dbReference type="InterPro" id="IPR003709">
    <property type="entry name" value="VanY-like_core_dom"/>
</dbReference>
<dbReference type="InterPro" id="IPR009045">
    <property type="entry name" value="Zn_M74/Hedgehog-like"/>
</dbReference>
<gene>
    <name evidence="2" type="ORF">SAMN06265182_2136</name>
</gene>
<evidence type="ECO:0000259" key="1">
    <source>
        <dbReference type="Pfam" id="PF02557"/>
    </source>
</evidence>
<dbReference type="RefSeq" id="WP_097001266.1">
    <property type="nucleotide sequence ID" value="NZ_OBEI01000019.1"/>
</dbReference>
<feature type="domain" description="D-alanyl-D-alanine carboxypeptidase-like core" evidence="1">
    <location>
        <begin position="8"/>
        <end position="132"/>
    </location>
</feature>
<proteinExistence type="predicted"/>
<reference evidence="3" key="1">
    <citation type="submission" date="2017-09" db="EMBL/GenBank/DDBJ databases">
        <authorList>
            <person name="Varghese N."/>
            <person name="Submissions S."/>
        </authorList>
    </citation>
    <scope>NUCLEOTIDE SEQUENCE [LARGE SCALE GENOMIC DNA]</scope>
    <source>
        <strain evidence="3">DSM 15103</strain>
    </source>
</reference>
<sequence length="158" mass="18644">MASRKLEDLHPITQQKAREFLKSAEEQGIQILIYCTYRSPEEQEVLYMQGRLEQFGITLEELNEKRLKIGLWKLTEKEAKRKVTNARAWQSFHQYGFAFDCVPLSAGKPDWNNKEAYQTLGQIAKEVGLEWAGEWKRFREMPHFQDTDTYTKIVKRGK</sequence>
<dbReference type="GO" id="GO:0008233">
    <property type="term" value="F:peptidase activity"/>
    <property type="evidence" value="ECO:0007669"/>
    <property type="project" value="InterPro"/>
</dbReference>
<dbReference type="CDD" id="cd14845">
    <property type="entry name" value="L-Ala-D-Glu_peptidase_like"/>
    <property type="match status" value="1"/>
</dbReference>
<dbReference type="AlphaFoldDB" id="A0A285NSL9"/>
<dbReference type="Pfam" id="PF02557">
    <property type="entry name" value="VanY"/>
    <property type="match status" value="1"/>
</dbReference>
<evidence type="ECO:0000313" key="3">
    <source>
        <dbReference type="Proteomes" id="UP000219036"/>
    </source>
</evidence>
<dbReference type="Proteomes" id="UP000219036">
    <property type="component" value="Unassembled WGS sequence"/>
</dbReference>
<organism evidence="2 3">
    <name type="scientific">Persephonella hydrogeniphila</name>
    <dbReference type="NCBI Taxonomy" id="198703"/>
    <lineage>
        <taxon>Bacteria</taxon>
        <taxon>Pseudomonadati</taxon>
        <taxon>Aquificota</taxon>
        <taxon>Aquificia</taxon>
        <taxon>Aquificales</taxon>
        <taxon>Hydrogenothermaceae</taxon>
        <taxon>Persephonella</taxon>
    </lineage>
</organism>